<name>A0A066WNN8_TILAU</name>
<dbReference type="PANTHER" id="PTHR13581:SF5">
    <property type="entry name" value="MRG_MORF4L-BINDING PROTEIN"/>
    <property type="match status" value="1"/>
</dbReference>
<gene>
    <name evidence="8" type="ORF">K437DRAFT_173958</name>
</gene>
<keyword evidence="5" id="KW-0804">Transcription</keyword>
<dbReference type="GO" id="GO:0006325">
    <property type="term" value="P:chromatin organization"/>
    <property type="evidence" value="ECO:0007669"/>
    <property type="project" value="UniProtKB-KW"/>
</dbReference>
<dbReference type="Proteomes" id="UP000027361">
    <property type="component" value="Unassembled WGS sequence"/>
</dbReference>
<evidence type="ECO:0000256" key="3">
    <source>
        <dbReference type="ARBA" id="ARBA00022853"/>
    </source>
</evidence>
<dbReference type="OrthoDB" id="5595141at2759"/>
<sequence length="221" mass="24754">MPDEVAFLDDIEVESALLSAVSSHRPVGIHRHFHLIRILQKLSQAVEKIDESRKEDSRPPLTGQAALQDSKLIWNKLEEWYDLTALNELEYKIEGGVQDEEDDEDSCEADGGDDSEDMPENRCPQCEEGFILSQTFEFENMIAQRARAPESSEEDLSDDELTEVESPVKKSVKRSAPPSEGEDDEPEQDGEDEAEAPTRRGTRSGSRSGPPPAKGRRSTRK</sequence>
<feature type="region of interest" description="Disordered" evidence="7">
    <location>
        <begin position="141"/>
        <end position="221"/>
    </location>
</feature>
<dbReference type="Pfam" id="PF07904">
    <property type="entry name" value="Eaf7"/>
    <property type="match status" value="1"/>
</dbReference>
<feature type="compositionally biased region" description="Acidic residues" evidence="7">
    <location>
        <begin position="151"/>
        <end position="163"/>
    </location>
</feature>
<protein>
    <submittedName>
        <fullName evidence="8">Uncharacterized protein</fullName>
    </submittedName>
</protein>
<evidence type="ECO:0000256" key="4">
    <source>
        <dbReference type="ARBA" id="ARBA00023015"/>
    </source>
</evidence>
<dbReference type="PANTHER" id="PTHR13581">
    <property type="entry name" value="MRG-BINDING PROTEIN"/>
    <property type="match status" value="1"/>
</dbReference>
<evidence type="ECO:0000313" key="8">
    <source>
        <dbReference type="EMBL" id="KDN52619.1"/>
    </source>
</evidence>
<dbReference type="GO" id="GO:0035267">
    <property type="term" value="C:NuA4 histone acetyltransferase complex"/>
    <property type="evidence" value="ECO:0007669"/>
    <property type="project" value="TreeGrafter"/>
</dbReference>
<evidence type="ECO:0000256" key="5">
    <source>
        <dbReference type="ARBA" id="ARBA00023163"/>
    </source>
</evidence>
<evidence type="ECO:0000256" key="7">
    <source>
        <dbReference type="SAM" id="MobiDB-lite"/>
    </source>
</evidence>
<evidence type="ECO:0000256" key="6">
    <source>
        <dbReference type="ARBA" id="ARBA00023242"/>
    </source>
</evidence>
<dbReference type="GO" id="GO:0006357">
    <property type="term" value="P:regulation of transcription by RNA polymerase II"/>
    <property type="evidence" value="ECO:0007669"/>
    <property type="project" value="TreeGrafter"/>
</dbReference>
<organism evidence="8 9">
    <name type="scientific">Tilletiaria anomala (strain ATCC 24038 / CBS 436.72 / UBC 951)</name>
    <dbReference type="NCBI Taxonomy" id="1037660"/>
    <lineage>
        <taxon>Eukaryota</taxon>
        <taxon>Fungi</taxon>
        <taxon>Dikarya</taxon>
        <taxon>Basidiomycota</taxon>
        <taxon>Ustilaginomycotina</taxon>
        <taxon>Exobasidiomycetes</taxon>
        <taxon>Georgefischeriales</taxon>
        <taxon>Tilletiariaceae</taxon>
        <taxon>Tilletiaria</taxon>
    </lineage>
</organism>
<keyword evidence="9" id="KW-1185">Reference proteome</keyword>
<feature type="compositionally biased region" description="Acidic residues" evidence="7">
    <location>
        <begin position="97"/>
        <end position="118"/>
    </location>
</feature>
<evidence type="ECO:0000313" key="9">
    <source>
        <dbReference type="Proteomes" id="UP000027361"/>
    </source>
</evidence>
<comment type="similarity">
    <text evidence="2">Belongs to the EAF7 family.</text>
</comment>
<comment type="subcellular location">
    <subcellularLocation>
        <location evidence="1">Nucleus</location>
    </subcellularLocation>
</comment>
<proteinExistence type="inferred from homology"/>
<comment type="caution">
    <text evidence="8">The sequence shown here is derived from an EMBL/GenBank/DDBJ whole genome shotgun (WGS) entry which is preliminary data.</text>
</comment>
<dbReference type="STRING" id="1037660.A0A066WNN8"/>
<keyword evidence="6" id="KW-0539">Nucleus</keyword>
<dbReference type="InParanoid" id="A0A066WNN8"/>
<evidence type="ECO:0000256" key="1">
    <source>
        <dbReference type="ARBA" id="ARBA00004123"/>
    </source>
</evidence>
<dbReference type="EMBL" id="JMSN01000008">
    <property type="protein sequence ID" value="KDN52619.1"/>
    <property type="molecule type" value="Genomic_DNA"/>
</dbReference>
<reference evidence="8 9" key="1">
    <citation type="submission" date="2014-05" db="EMBL/GenBank/DDBJ databases">
        <title>Draft genome sequence of a rare smut relative, Tilletiaria anomala UBC 951.</title>
        <authorList>
            <consortium name="DOE Joint Genome Institute"/>
            <person name="Toome M."/>
            <person name="Kuo A."/>
            <person name="Henrissat B."/>
            <person name="Lipzen A."/>
            <person name="Tritt A."/>
            <person name="Yoshinaga Y."/>
            <person name="Zane M."/>
            <person name="Barry K."/>
            <person name="Grigoriev I.V."/>
            <person name="Spatafora J.W."/>
            <person name="Aimea M.C."/>
        </authorList>
    </citation>
    <scope>NUCLEOTIDE SEQUENCE [LARGE SCALE GENOMIC DNA]</scope>
    <source>
        <strain evidence="8 9">UBC 951</strain>
    </source>
</reference>
<feature type="region of interest" description="Disordered" evidence="7">
    <location>
        <begin position="94"/>
        <end position="123"/>
    </location>
</feature>
<accession>A0A066WNN8</accession>
<evidence type="ECO:0000256" key="2">
    <source>
        <dbReference type="ARBA" id="ARBA00007117"/>
    </source>
</evidence>
<dbReference type="AlphaFoldDB" id="A0A066WNN8"/>
<feature type="compositionally biased region" description="Acidic residues" evidence="7">
    <location>
        <begin position="180"/>
        <end position="195"/>
    </location>
</feature>
<dbReference type="InterPro" id="IPR012423">
    <property type="entry name" value="Eaf7/MRGBP"/>
</dbReference>
<keyword evidence="3" id="KW-0156">Chromatin regulator</keyword>
<keyword evidence="4" id="KW-0805">Transcription regulation</keyword>
<dbReference type="RefSeq" id="XP_013245458.1">
    <property type="nucleotide sequence ID" value="XM_013390004.1"/>
</dbReference>
<dbReference type="HOGENOM" id="CLU_1251442_0_0_1"/>
<dbReference type="GeneID" id="25261863"/>
<dbReference type="GO" id="GO:0005634">
    <property type="term" value="C:nucleus"/>
    <property type="evidence" value="ECO:0007669"/>
    <property type="project" value="UniProtKB-SubCell"/>
</dbReference>